<dbReference type="Proteomes" id="UP001553161">
    <property type="component" value="Unassembled WGS sequence"/>
</dbReference>
<proteinExistence type="predicted"/>
<protein>
    <submittedName>
        <fullName evidence="1">Uncharacterized protein</fullName>
    </submittedName>
</protein>
<dbReference type="InterPro" id="IPR009045">
    <property type="entry name" value="Zn_M74/Hedgehog-like"/>
</dbReference>
<organism evidence="1 2">
    <name type="scientific">Meridianimarinicoccus marinus</name>
    <dbReference type="NCBI Taxonomy" id="3231483"/>
    <lineage>
        <taxon>Bacteria</taxon>
        <taxon>Pseudomonadati</taxon>
        <taxon>Pseudomonadota</taxon>
        <taxon>Alphaproteobacteria</taxon>
        <taxon>Rhodobacterales</taxon>
        <taxon>Paracoccaceae</taxon>
        <taxon>Meridianimarinicoccus</taxon>
    </lineage>
</organism>
<sequence length="212" mass="24184">MRKISSVTSLENFGRTRLSRFFFMRDFLFSEIAAIHLRPNLPEDPDLAITAGTRLCTDLLDPLVETFGPMHVRSALRGADLNAFGNAKGLNCARNAASAANHIWDRRDAQGRMGACACIVIPWFADRYAQGRDWRHLAWWLHDHLPYSALQFFPRLAAFNLTWREDPEGRIASYIAPRGLLLRPGAPPPMDRAARQRLYADFPEFRGIRYPD</sequence>
<dbReference type="SUPFAM" id="SSF55166">
    <property type="entry name" value="Hedgehog/DD-peptidase"/>
    <property type="match status" value="1"/>
</dbReference>
<keyword evidence="2" id="KW-1185">Reference proteome</keyword>
<evidence type="ECO:0000313" key="1">
    <source>
        <dbReference type="EMBL" id="MEV8467873.1"/>
    </source>
</evidence>
<evidence type="ECO:0000313" key="2">
    <source>
        <dbReference type="Proteomes" id="UP001553161"/>
    </source>
</evidence>
<gene>
    <name evidence="1" type="ORF">AB0T83_13925</name>
</gene>
<accession>A0ABV3L8P2</accession>
<reference evidence="1 2" key="1">
    <citation type="submission" date="2024-07" db="EMBL/GenBank/DDBJ databases">
        <authorList>
            <person name="Kang M."/>
        </authorList>
    </citation>
    <scope>NUCLEOTIDE SEQUENCE [LARGE SCALE GENOMIC DNA]</scope>
    <source>
        <strain evidence="1 2">DFM31</strain>
    </source>
</reference>
<dbReference type="EMBL" id="JBFBVU010000019">
    <property type="protein sequence ID" value="MEV8467873.1"/>
    <property type="molecule type" value="Genomic_DNA"/>
</dbReference>
<dbReference type="RefSeq" id="WP_366193774.1">
    <property type="nucleotide sequence ID" value="NZ_JBFBVU010000019.1"/>
</dbReference>
<name>A0ABV3L8P2_9RHOB</name>
<comment type="caution">
    <text evidence="1">The sequence shown here is derived from an EMBL/GenBank/DDBJ whole genome shotgun (WGS) entry which is preliminary data.</text>
</comment>